<organism evidence="2 3">
    <name type="scientific">Colletotrichum incanum</name>
    <name type="common">Soybean anthracnose fungus</name>
    <dbReference type="NCBI Taxonomy" id="1573173"/>
    <lineage>
        <taxon>Eukaryota</taxon>
        <taxon>Fungi</taxon>
        <taxon>Dikarya</taxon>
        <taxon>Ascomycota</taxon>
        <taxon>Pezizomycotina</taxon>
        <taxon>Sordariomycetes</taxon>
        <taxon>Hypocreomycetidae</taxon>
        <taxon>Glomerellales</taxon>
        <taxon>Glomerellaceae</taxon>
        <taxon>Colletotrichum</taxon>
        <taxon>Colletotrichum spaethianum species complex</taxon>
    </lineage>
</organism>
<evidence type="ECO:0000313" key="2">
    <source>
        <dbReference type="EMBL" id="KZL83410.1"/>
    </source>
</evidence>
<dbReference type="STRING" id="1573173.A0A167D4N3"/>
<proteinExistence type="predicted"/>
<reference evidence="2 3" key="1">
    <citation type="submission" date="2015-06" db="EMBL/GenBank/DDBJ databases">
        <title>Survival trade-offs in plant roots during colonization by closely related pathogenic and mutualistic fungi.</title>
        <authorList>
            <person name="Hacquard S."/>
            <person name="Kracher B."/>
            <person name="Hiruma K."/>
            <person name="Weinman A."/>
            <person name="Muench P."/>
            <person name="Garrido Oter R."/>
            <person name="Ver Loren van Themaat E."/>
            <person name="Dallerey J.-F."/>
            <person name="Damm U."/>
            <person name="Henrissat B."/>
            <person name="Lespinet O."/>
            <person name="Thon M."/>
            <person name="Kemen E."/>
            <person name="McHardy A.C."/>
            <person name="Schulze-Lefert P."/>
            <person name="O'Connell R.J."/>
        </authorList>
    </citation>
    <scope>NUCLEOTIDE SEQUENCE [LARGE SCALE GENOMIC DNA]</scope>
    <source>
        <strain evidence="2 3">MAFF 238704</strain>
    </source>
</reference>
<accession>A0A167D4N3</accession>
<evidence type="ECO:0000313" key="3">
    <source>
        <dbReference type="Proteomes" id="UP000076584"/>
    </source>
</evidence>
<comment type="caution">
    <text evidence="2">The sequence shown here is derived from an EMBL/GenBank/DDBJ whole genome shotgun (WGS) entry which is preliminary data.</text>
</comment>
<feature type="compositionally biased region" description="Basic and acidic residues" evidence="1">
    <location>
        <begin position="133"/>
        <end position="142"/>
    </location>
</feature>
<dbReference type="Proteomes" id="UP000076584">
    <property type="component" value="Unassembled WGS sequence"/>
</dbReference>
<dbReference type="EMBL" id="LFIW01001110">
    <property type="protein sequence ID" value="KZL83410.1"/>
    <property type="molecule type" value="Genomic_DNA"/>
</dbReference>
<dbReference type="SUPFAM" id="SSF52777">
    <property type="entry name" value="CoA-dependent acyltransferases"/>
    <property type="match status" value="1"/>
</dbReference>
<evidence type="ECO:0000256" key="1">
    <source>
        <dbReference type="SAM" id="MobiDB-lite"/>
    </source>
</evidence>
<dbReference type="AlphaFoldDB" id="A0A167D4N3"/>
<feature type="region of interest" description="Disordered" evidence="1">
    <location>
        <begin position="122"/>
        <end position="142"/>
    </location>
</feature>
<protein>
    <submittedName>
        <fullName evidence="2">Mycocerosic acid synthase protein</fullName>
    </submittedName>
</protein>
<sequence>MLDANDEPLLESPVFGQLVCAQEKQATSAARADKVDCEKALLGVKSMERAEQLIRDATLTKFAVFLDRLIDESGSTSRCPLSASTLVTIELNIECITALTLTIASRFKLIPDEIRRPNLQRAEELPSQTAHTPKNDQVEDNGHGSYCCRTAKELPRQPLVDLDEAVKDLLNKYSALSRKTHDLAAPGGLGRKLYSQLRAKADNPSFESWIAGPLLKAFHIKRRYSLAPFSNFLGTPF</sequence>
<name>A0A167D4N3_COLIC</name>
<keyword evidence="3" id="KW-1185">Reference proteome</keyword>
<gene>
    <name evidence="2" type="ORF">CI238_08460</name>
</gene>